<protein>
    <submittedName>
        <fullName evidence="2">Uncharacterized protein</fullName>
    </submittedName>
</protein>
<feature type="region of interest" description="Disordered" evidence="1">
    <location>
        <begin position="52"/>
        <end position="105"/>
    </location>
</feature>
<feature type="compositionally biased region" description="Acidic residues" evidence="1">
    <location>
        <begin position="174"/>
        <end position="189"/>
    </location>
</feature>
<reference evidence="2" key="1">
    <citation type="journal article" date="2020" name="New Phytol.">
        <title>Comparative genomics reveals dynamic genome evolution in host specialist ectomycorrhizal fungi.</title>
        <authorList>
            <person name="Lofgren L.A."/>
            <person name="Nguyen N.H."/>
            <person name="Vilgalys R."/>
            <person name="Ruytinx J."/>
            <person name="Liao H.L."/>
            <person name="Branco S."/>
            <person name="Kuo A."/>
            <person name="LaButti K."/>
            <person name="Lipzen A."/>
            <person name="Andreopoulos W."/>
            <person name="Pangilinan J."/>
            <person name="Riley R."/>
            <person name="Hundley H."/>
            <person name="Na H."/>
            <person name="Barry K."/>
            <person name="Grigoriev I.V."/>
            <person name="Stajich J.E."/>
            <person name="Kennedy P.G."/>
        </authorList>
    </citation>
    <scope>NUCLEOTIDE SEQUENCE</scope>
    <source>
        <strain evidence="2">DOB743</strain>
    </source>
</reference>
<gene>
    <name evidence="2" type="ORF">EV702DRAFT_1049897</name>
</gene>
<sequence>MATETYTLNCGRAGCPIIFVYNVGTDWHTVSCLVNDHALVCKGGLYELAHSPPRSNMHSAQHALSPPPPAPVNFGGNHDDEVIAGGTKQRKNEDERKQELEDDEYTEDVQPTFVRCCGCQKVISLDKRRRYYPGLWDKHRGKCPGILKIERDKKLTSRRDPSNSPPAASSFDASGEDWEEGEEDEDEENGFNTLNVRFFHDY</sequence>
<feature type="region of interest" description="Disordered" evidence="1">
    <location>
        <begin position="154"/>
        <end position="194"/>
    </location>
</feature>
<dbReference type="OrthoDB" id="2855464at2759"/>
<evidence type="ECO:0000313" key="3">
    <source>
        <dbReference type="Proteomes" id="UP000714275"/>
    </source>
</evidence>
<dbReference type="EMBL" id="JABBWD010000076">
    <property type="protein sequence ID" value="KAG1768919.1"/>
    <property type="molecule type" value="Genomic_DNA"/>
</dbReference>
<accession>A0A9P6ZJH2</accession>
<proteinExistence type="predicted"/>
<organism evidence="2 3">
    <name type="scientific">Suillus placidus</name>
    <dbReference type="NCBI Taxonomy" id="48579"/>
    <lineage>
        <taxon>Eukaryota</taxon>
        <taxon>Fungi</taxon>
        <taxon>Dikarya</taxon>
        <taxon>Basidiomycota</taxon>
        <taxon>Agaricomycotina</taxon>
        <taxon>Agaricomycetes</taxon>
        <taxon>Agaricomycetidae</taxon>
        <taxon>Boletales</taxon>
        <taxon>Suillineae</taxon>
        <taxon>Suillaceae</taxon>
        <taxon>Suillus</taxon>
    </lineage>
</organism>
<dbReference type="Proteomes" id="UP000714275">
    <property type="component" value="Unassembled WGS sequence"/>
</dbReference>
<evidence type="ECO:0000313" key="2">
    <source>
        <dbReference type="EMBL" id="KAG1768919.1"/>
    </source>
</evidence>
<feature type="compositionally biased region" description="Basic and acidic residues" evidence="1">
    <location>
        <begin position="90"/>
        <end position="99"/>
    </location>
</feature>
<keyword evidence="3" id="KW-1185">Reference proteome</keyword>
<dbReference type="AlphaFoldDB" id="A0A9P6ZJH2"/>
<name>A0A9P6ZJH2_9AGAM</name>
<evidence type="ECO:0000256" key="1">
    <source>
        <dbReference type="SAM" id="MobiDB-lite"/>
    </source>
</evidence>
<comment type="caution">
    <text evidence="2">The sequence shown here is derived from an EMBL/GenBank/DDBJ whole genome shotgun (WGS) entry which is preliminary data.</text>
</comment>